<organism evidence="3 4">
    <name type="scientific">Phytophthora megakarya</name>
    <dbReference type="NCBI Taxonomy" id="4795"/>
    <lineage>
        <taxon>Eukaryota</taxon>
        <taxon>Sar</taxon>
        <taxon>Stramenopiles</taxon>
        <taxon>Oomycota</taxon>
        <taxon>Peronosporomycetes</taxon>
        <taxon>Peronosporales</taxon>
        <taxon>Peronosporaceae</taxon>
        <taxon>Phytophthora</taxon>
    </lineage>
</organism>
<evidence type="ECO:0000313" key="4">
    <source>
        <dbReference type="Proteomes" id="UP000198211"/>
    </source>
</evidence>
<dbReference type="EMBL" id="NBNE01010834">
    <property type="protein sequence ID" value="OWY97113.1"/>
    <property type="molecule type" value="Genomic_DNA"/>
</dbReference>
<proteinExistence type="predicted"/>
<dbReference type="InterPro" id="IPR052160">
    <property type="entry name" value="Gypsy_RT_Integrase-like"/>
</dbReference>
<dbReference type="SUPFAM" id="SSF53098">
    <property type="entry name" value="Ribonuclease H-like"/>
    <property type="match status" value="1"/>
</dbReference>
<evidence type="ECO:0000259" key="2">
    <source>
        <dbReference type="PROSITE" id="PS50994"/>
    </source>
</evidence>
<dbReference type="InterPro" id="IPR001584">
    <property type="entry name" value="Integrase_cat-core"/>
</dbReference>
<dbReference type="CDD" id="cd00024">
    <property type="entry name" value="CD_CSD"/>
    <property type="match status" value="1"/>
</dbReference>
<dbReference type="PANTHER" id="PTHR47266">
    <property type="entry name" value="ENDONUCLEASE-RELATED"/>
    <property type="match status" value="1"/>
</dbReference>
<evidence type="ECO:0000313" key="3">
    <source>
        <dbReference type="EMBL" id="OWY97113.1"/>
    </source>
</evidence>
<reference evidence="4" key="1">
    <citation type="submission" date="2017-03" db="EMBL/GenBank/DDBJ databases">
        <title>Phytopthora megakarya and P. palmivora, two closely related causual agents of cacao black pod achieved similar genome size and gene model numbers by different mechanisms.</title>
        <authorList>
            <person name="Ali S."/>
            <person name="Shao J."/>
            <person name="Larry D.J."/>
            <person name="Kronmiller B."/>
            <person name="Shen D."/>
            <person name="Strem M.D."/>
            <person name="Melnick R.L."/>
            <person name="Guiltinan M.J."/>
            <person name="Tyler B.M."/>
            <person name="Meinhardt L.W."/>
            <person name="Bailey B.A."/>
        </authorList>
    </citation>
    <scope>NUCLEOTIDE SEQUENCE [LARGE SCALE GENOMIC DNA]</scope>
    <source>
        <strain evidence="4">zdho120</strain>
    </source>
</reference>
<dbReference type="AlphaFoldDB" id="A0A225UVQ4"/>
<dbReference type="InterPro" id="IPR016197">
    <property type="entry name" value="Chromo-like_dom_sf"/>
</dbReference>
<dbReference type="Gene3D" id="3.30.420.10">
    <property type="entry name" value="Ribonuclease H-like superfamily/Ribonuclease H"/>
    <property type="match status" value="1"/>
</dbReference>
<dbReference type="GO" id="GO:0003676">
    <property type="term" value="F:nucleic acid binding"/>
    <property type="evidence" value="ECO:0007669"/>
    <property type="project" value="InterPro"/>
</dbReference>
<feature type="domain" description="Chromo" evidence="1">
    <location>
        <begin position="312"/>
        <end position="394"/>
    </location>
</feature>
<dbReference type="GO" id="GO:0015074">
    <property type="term" value="P:DNA integration"/>
    <property type="evidence" value="ECO:0007669"/>
    <property type="project" value="InterPro"/>
</dbReference>
<dbReference type="InterPro" id="IPR000953">
    <property type="entry name" value="Chromo/chromo_shadow_dom"/>
</dbReference>
<dbReference type="Gene3D" id="2.40.50.40">
    <property type="match status" value="1"/>
</dbReference>
<dbReference type="PROSITE" id="PS50013">
    <property type="entry name" value="CHROMO_2"/>
    <property type="match status" value="1"/>
</dbReference>
<feature type="domain" description="Integrase catalytic" evidence="2">
    <location>
        <begin position="77"/>
        <end position="181"/>
    </location>
</feature>
<name>A0A225UVQ4_9STRA</name>
<dbReference type="InterPro" id="IPR012337">
    <property type="entry name" value="RNaseH-like_sf"/>
</dbReference>
<comment type="caution">
    <text evidence="3">The sequence shown here is derived from an EMBL/GenBank/DDBJ whole genome shotgun (WGS) entry which is preliminary data.</text>
</comment>
<dbReference type="OrthoDB" id="78362at2759"/>
<dbReference type="InterPro" id="IPR036397">
    <property type="entry name" value="RNaseH_sf"/>
</dbReference>
<dbReference type="PROSITE" id="PS50994">
    <property type="entry name" value="INTEGRASE"/>
    <property type="match status" value="1"/>
</dbReference>
<dbReference type="SUPFAM" id="SSF54160">
    <property type="entry name" value="Chromo domain-like"/>
    <property type="match status" value="1"/>
</dbReference>
<evidence type="ECO:0000259" key="1">
    <source>
        <dbReference type="PROSITE" id="PS50013"/>
    </source>
</evidence>
<accession>A0A225UVQ4</accession>
<evidence type="ECO:0008006" key="5">
    <source>
        <dbReference type="Google" id="ProtNLM"/>
    </source>
</evidence>
<gene>
    <name evidence="3" type="ORF">PHMEG_00032440</name>
</gene>
<protein>
    <recommendedName>
        <fullName evidence="5">Chromo domain-containing protein</fullName>
    </recommendedName>
</protein>
<keyword evidence="4" id="KW-1185">Reference proteome</keyword>
<dbReference type="Proteomes" id="UP000198211">
    <property type="component" value="Unassembled WGS sequence"/>
</dbReference>
<sequence length="394" mass="45071">MANQLRRVFHAPDIRNVVHTLVSNCLICPHAKGPRPMNYSPSMGNGVLYWDFLSMDESFGTRKYLLVLKDHVTHFCELVVSDTADSIVATAAISKMKLWLSSPRELKSQQHFTLVYSPWINGSVERVNRDILHVLGAMTLEYKVSTKDWVYLVPLVQASLNHTVLSSLANRAPVELFTGLLCPSPLAEFYHPDNKKLVALPKASTAIDKYLAELRSSLCAMHQPIKDHRLKQRLLSKKRERGDDLVNFDVGDYVLRSRVDENKDNKLLVTWQGPCEVVRADTHSFRIRHLVTGEELDVHASRLKFYADSKLDITEEILEHVASQGINMAVDGFKNHRWNSSMKYYEVLVSWKGLESVEDSWEPLKSLATEVRVLVGQYIVKQNAKVREYWENLQ</sequence>